<dbReference type="Pfam" id="PF00246">
    <property type="entry name" value="Peptidase_M14"/>
    <property type="match status" value="1"/>
</dbReference>
<feature type="repeat" description="ARM" evidence="5">
    <location>
        <begin position="88"/>
        <end position="127"/>
    </location>
</feature>
<evidence type="ECO:0000256" key="1">
    <source>
        <dbReference type="ARBA" id="ARBA00001947"/>
    </source>
</evidence>
<dbReference type="GO" id="GO:0008270">
    <property type="term" value="F:zinc ion binding"/>
    <property type="evidence" value="ECO:0007669"/>
    <property type="project" value="InterPro"/>
</dbReference>
<dbReference type="InterPro" id="IPR011989">
    <property type="entry name" value="ARM-like"/>
</dbReference>
<dbReference type="Gene3D" id="3.40.630.10">
    <property type="entry name" value="Zn peptidases"/>
    <property type="match status" value="1"/>
</dbReference>
<evidence type="ECO:0000256" key="7">
    <source>
        <dbReference type="SAM" id="MobiDB-lite"/>
    </source>
</evidence>
<protein>
    <recommendedName>
        <fullName evidence="4">tubulin-glutamate carboxypeptidase</fullName>
        <ecNumber evidence="4">3.4.17.24</ecNumber>
    </recommendedName>
</protein>
<dbReference type="Pfam" id="PF18027">
    <property type="entry name" value="Pepdidase_M14_N"/>
    <property type="match status" value="1"/>
</dbReference>
<dbReference type="EMBL" id="JNBS01002501">
    <property type="protein sequence ID" value="OQR90700.1"/>
    <property type="molecule type" value="Genomic_DNA"/>
</dbReference>
<dbReference type="PANTHER" id="PTHR12756">
    <property type="entry name" value="CYTOSOLIC CARBOXYPEPTIDASE"/>
    <property type="match status" value="1"/>
</dbReference>
<evidence type="ECO:0000259" key="8">
    <source>
        <dbReference type="PROSITE" id="PS52035"/>
    </source>
</evidence>
<dbReference type="STRING" id="74557.A0A1V9YYT6"/>
<comment type="catalytic activity">
    <reaction evidence="3">
        <text>C-terminal L-alpha-aminoacyl-L-glutamyl-L-glutamyl-[tubulin] + H2O = C-terminal L-alpha-aminoacyl-L-glutamyl-[tubulin] + L-glutamate</text>
        <dbReference type="Rhea" id="RHEA:63792"/>
        <dbReference type="Rhea" id="RHEA-COMP:16435"/>
        <dbReference type="Rhea" id="RHEA-COMP:16436"/>
        <dbReference type="ChEBI" id="CHEBI:15377"/>
        <dbReference type="ChEBI" id="CHEBI:29985"/>
        <dbReference type="ChEBI" id="CHEBI:149555"/>
        <dbReference type="ChEBI" id="CHEBI:149556"/>
        <dbReference type="EC" id="3.4.17.24"/>
    </reaction>
    <physiologicalReaction direction="left-to-right" evidence="3">
        <dbReference type="Rhea" id="RHEA:63793"/>
    </physiologicalReaction>
</comment>
<evidence type="ECO:0000313" key="10">
    <source>
        <dbReference type="Proteomes" id="UP000243217"/>
    </source>
</evidence>
<proteinExistence type="inferred from homology"/>
<evidence type="ECO:0000256" key="3">
    <source>
        <dbReference type="ARBA" id="ARBA00024524"/>
    </source>
</evidence>
<organism evidence="9 10">
    <name type="scientific">Thraustotheca clavata</name>
    <dbReference type="NCBI Taxonomy" id="74557"/>
    <lineage>
        <taxon>Eukaryota</taxon>
        <taxon>Sar</taxon>
        <taxon>Stramenopiles</taxon>
        <taxon>Oomycota</taxon>
        <taxon>Saprolegniomycetes</taxon>
        <taxon>Saprolegniales</taxon>
        <taxon>Achlyaceae</taxon>
        <taxon>Thraustotheca</taxon>
    </lineage>
</organism>
<dbReference type="PANTHER" id="PTHR12756:SF11">
    <property type="entry name" value="CYTOSOLIC CARBOXYPEPTIDASE 1"/>
    <property type="match status" value="1"/>
</dbReference>
<evidence type="ECO:0000313" key="9">
    <source>
        <dbReference type="EMBL" id="OQR90700.1"/>
    </source>
</evidence>
<evidence type="ECO:0000256" key="2">
    <source>
        <dbReference type="ARBA" id="ARBA00005988"/>
    </source>
</evidence>
<keyword evidence="9" id="KW-0645">Protease</keyword>
<dbReference type="EC" id="3.4.17.24" evidence="4"/>
<feature type="active site" description="Proton donor/acceptor" evidence="6">
    <location>
        <position position="1039"/>
    </location>
</feature>
<keyword evidence="9" id="KW-0378">Hydrolase</keyword>
<dbReference type="SUPFAM" id="SSF48371">
    <property type="entry name" value="ARM repeat"/>
    <property type="match status" value="2"/>
</dbReference>
<evidence type="ECO:0000256" key="4">
    <source>
        <dbReference type="ARBA" id="ARBA00026108"/>
    </source>
</evidence>
<dbReference type="InterPro" id="IPR016024">
    <property type="entry name" value="ARM-type_fold"/>
</dbReference>
<dbReference type="InterPro" id="IPR050821">
    <property type="entry name" value="Cytosolic_carboxypeptidase"/>
</dbReference>
<dbReference type="PROSITE" id="PS52035">
    <property type="entry name" value="PEPTIDASE_M14"/>
    <property type="match status" value="1"/>
</dbReference>
<evidence type="ECO:0000256" key="5">
    <source>
        <dbReference type="PROSITE-ProRule" id="PRU00259"/>
    </source>
</evidence>
<comment type="similarity">
    <text evidence="2 6">Belongs to the peptidase M14 family.</text>
</comment>
<accession>A0A1V9YYT6</accession>
<gene>
    <name evidence="9" type="ORF">THRCLA_09233</name>
</gene>
<evidence type="ECO:0000256" key="6">
    <source>
        <dbReference type="PROSITE-ProRule" id="PRU01379"/>
    </source>
</evidence>
<dbReference type="InterPro" id="IPR000225">
    <property type="entry name" value="Armadillo"/>
</dbReference>
<dbReference type="Gene3D" id="2.60.40.3120">
    <property type="match status" value="1"/>
</dbReference>
<dbReference type="InterPro" id="IPR000834">
    <property type="entry name" value="Peptidase_M14"/>
</dbReference>
<dbReference type="PROSITE" id="PS50176">
    <property type="entry name" value="ARM_REPEAT"/>
    <property type="match status" value="1"/>
</dbReference>
<dbReference type="GO" id="GO:0004181">
    <property type="term" value="F:metallocarboxypeptidase activity"/>
    <property type="evidence" value="ECO:0007669"/>
    <property type="project" value="InterPro"/>
</dbReference>
<dbReference type="Gene3D" id="1.25.10.10">
    <property type="entry name" value="Leucine-rich Repeat Variant"/>
    <property type="match status" value="2"/>
</dbReference>
<comment type="cofactor">
    <cofactor evidence="1">
        <name>Zn(2+)</name>
        <dbReference type="ChEBI" id="CHEBI:29105"/>
    </cofactor>
</comment>
<keyword evidence="10" id="KW-1185">Reference proteome</keyword>
<dbReference type="SMART" id="SM00185">
    <property type="entry name" value="ARM"/>
    <property type="match status" value="3"/>
</dbReference>
<dbReference type="GO" id="GO:0006508">
    <property type="term" value="P:proteolysis"/>
    <property type="evidence" value="ECO:0007669"/>
    <property type="project" value="UniProtKB-KW"/>
</dbReference>
<feature type="domain" description="Peptidase M14" evidence="8">
    <location>
        <begin position="813"/>
        <end position="1067"/>
    </location>
</feature>
<dbReference type="SUPFAM" id="SSF53187">
    <property type="entry name" value="Zn-dependent exopeptidases"/>
    <property type="match status" value="1"/>
</dbReference>
<comment type="caution">
    <text evidence="9">The sequence shown here is derived from an EMBL/GenBank/DDBJ whole genome shotgun (WGS) entry which is preliminary data.</text>
</comment>
<dbReference type="InterPro" id="IPR040626">
    <property type="entry name" value="Pepdidase_M14_N"/>
</dbReference>
<sequence>MSRVQSLLNRITEYAGDANTIKTCCGVLSILSRTEDKKTEIATSGLLLILQSMHTHMGNEELLEAACDLLWTLAFNNRTVKASISAHGGIHTLLRCIDAHKTNAELIRSVLGTLSNLSELTENQHHIGIGLPIILSALQLHHKNLDLLAFSFDTLASIIVGDKKNCYTLQQSNAIPFILDTIQKHPNRLDLIKSGCHTLAIMCDLAGVGTAIAEAKGLKILLQLLALVSLPADIERILTVLIFRISKEPVVLVQLINDGILVLLFKSLAHRSAPQAAETLLATSHILCQIARYANENRIDLSPYLPSPICSGETLVRLASHQSTTPSLVLSLFRILAYLTKNPKELPGLVNMASVEQMLALCNAHGNPPEMLHLTIEVFCQLRRSTIQNYALKTPEKSLTALLVCIRNFPDDIALLDLAFGVVMAFVTSERATNPRTVYGFIGAAMRFLNRFSSSDWSPHLMIEACRFLLHTMGTKDGQESIISCGGLSILRKFQEDVSKNTIPPELAKLLNTMCRKLDPTKMLFNNNILPEPEPQTSSIETNHPHPQDILASHRTPTNTTDDRYFYYRKSLPKHPLKPLGGNKTSSNVLTTTCPWTLEPVSCSFADDVEMQLYIEERRQERVNFIDSLQHEPFRAQLVYQSCDQPNDPGRVTSEWSPYEYQVPLTSTPMYTASLTFDSEFESGNLLRAIQIGDYEYDLVLRADINTTGFMQWFYFAVSNVQVTPVSYRFNIINLYKPDSLFNAGLQPVVYSVRDAEIQAMGWKRSGNHVCYYSNPWPQCSRSNTESVYYYHTLTFSLEFPHTKDTYLIAHSYPYTLGDHAWHLRQPQFQSQKIVQRTVLCKTQGDLDCDLLKITDFEYTANSSERLDIVLTARVHPGEPQASWVMRGVLDFLVSDLIEAKLLRRLFVVPMLNPDGVFHGNNRCGLSACDLNRQWKTPCRIQHPTIHYAKRLIESLNVVFYCDIHGHSRKMNVFMYGCDSKKHPNPIARYFPRLLSQHHNGQRYVLYESCNFQVNRGREATARVVVGRDMGIANSFTLEASFCGADYGVLAQMHFNLRHFIDIGQSLIDFAIPTPIDRQPLHEWIQQSEVHPSLYTYISSQYNQKDALWNVMPLHLTKASACTSEVKKKPKKNKLKIKKKVKPKTLIVPPLLSTPSTKGTKMHIVPKSAKKSKSAPLPIPKPPKAIEKTKKDIKTSIIKSSAATPPPIALKRHTEKCPTRFRRSDTPIPDDNNHIVGESRLARVREPQLLQQRSATMGPSGFRRLALTTAMSNKEEEIKRHRRISFPNVTK</sequence>
<reference evidence="9 10" key="1">
    <citation type="journal article" date="2014" name="Genome Biol. Evol.">
        <title>The secreted proteins of Achlya hypogyna and Thraustotheca clavata identify the ancestral oomycete secretome and reveal gene acquisitions by horizontal gene transfer.</title>
        <authorList>
            <person name="Misner I."/>
            <person name="Blouin N."/>
            <person name="Leonard G."/>
            <person name="Richards T.A."/>
            <person name="Lane C.E."/>
        </authorList>
    </citation>
    <scope>NUCLEOTIDE SEQUENCE [LARGE SCALE GENOMIC DNA]</scope>
    <source>
        <strain evidence="9 10">ATCC 34112</strain>
    </source>
</reference>
<name>A0A1V9YYT6_9STRA</name>
<dbReference type="Proteomes" id="UP000243217">
    <property type="component" value="Unassembled WGS sequence"/>
</dbReference>
<keyword evidence="9" id="KW-0482">Metalloprotease</keyword>
<feature type="region of interest" description="Disordered" evidence="7">
    <location>
        <begin position="1149"/>
        <end position="1191"/>
    </location>
</feature>
<dbReference type="OrthoDB" id="10253041at2759"/>